<evidence type="ECO:0008006" key="6">
    <source>
        <dbReference type="Google" id="ProtNLM"/>
    </source>
</evidence>
<protein>
    <recommendedName>
        <fullName evidence="6">Glycosyltransferase RgtA/B/C/D-like domain-containing protein</fullName>
    </recommendedName>
</protein>
<dbReference type="EMBL" id="CP042383">
    <property type="protein sequence ID" value="QEA42748.1"/>
    <property type="molecule type" value="Genomic_DNA"/>
</dbReference>
<dbReference type="Proteomes" id="UP001529201">
    <property type="component" value="Unassembled WGS sequence"/>
</dbReference>
<evidence type="ECO:0000313" key="2">
    <source>
        <dbReference type="EMBL" id="MDG9733328.1"/>
    </source>
</evidence>
<feature type="transmembrane region" description="Helical" evidence="1">
    <location>
        <begin position="354"/>
        <end position="372"/>
    </location>
</feature>
<evidence type="ECO:0000313" key="4">
    <source>
        <dbReference type="Proteomes" id="UP000321296"/>
    </source>
</evidence>
<dbReference type="EMBL" id="JARGDN010000004">
    <property type="protein sequence ID" value="MDG9733328.1"/>
    <property type="molecule type" value="Genomic_DNA"/>
</dbReference>
<sequence>MTPLISENNNYNRNYVKYIAIFLLILVSLIIVPSSPLSKGNIWVDTNAMLEIGRGWLSGNIPYLHMFEQRGPILFIYNLIANVISSHGYFGLFCIEIANFLAIFFITDRILMKCFNNSINPFIATVLPFFMMIDKSFETGGSPEEFAITWSLLGILTAISVSTEPMKNEFYRAVIFGITIGMVFWIKFTLLGPLIGASIFIFLFLLTHQRYKYLIKFVVDSLLSFSVMSSVICFYFFYHHALKNLYNVYFKVNIMAYGGNTTINEKIISFINTSFQTITTNSWLFSLALAGIFILWRLQKKLAELLLVVSLISFIVTYLVGQARLYSFLQIYTILILIIIISTVALVNNINKSYLWILLLLALFPIIQNPFFSKAPYIWSKNPVAPKLFGEIINRECSDAKLESLVYYNIVDAGVERYTPIKVSEKFKYFERTNVPDKAYPEQKIYLDRIINNSEATYVVIGLNWGRQKSINLENNHEVESKIPEQVQKKYKVISASYSYYPVETDMNQFQLALLKKR</sequence>
<feature type="transmembrane region" description="Helical" evidence="1">
    <location>
        <begin position="15"/>
        <end position="32"/>
    </location>
</feature>
<dbReference type="KEGG" id="lpse:FGL85_09670"/>
<evidence type="ECO:0000313" key="3">
    <source>
        <dbReference type="EMBL" id="QEA42748.1"/>
    </source>
</evidence>
<proteinExistence type="predicted"/>
<keyword evidence="1" id="KW-0472">Membrane</keyword>
<dbReference type="Proteomes" id="UP000321296">
    <property type="component" value="Chromosome"/>
</dbReference>
<evidence type="ECO:0000256" key="1">
    <source>
        <dbReference type="SAM" id="Phobius"/>
    </source>
</evidence>
<gene>
    <name evidence="3" type="ORF">FGL85_09670</name>
    <name evidence="2" type="ORF">P1N92_04240</name>
</gene>
<feature type="transmembrane region" description="Helical" evidence="1">
    <location>
        <begin position="75"/>
        <end position="106"/>
    </location>
</feature>
<feature type="transmembrane region" description="Helical" evidence="1">
    <location>
        <begin position="146"/>
        <end position="163"/>
    </location>
</feature>
<dbReference type="RefSeq" id="WP_010291797.1">
    <property type="nucleotide sequence ID" value="NZ_CP042383.1"/>
</dbReference>
<dbReference type="AlphaFoldDB" id="A0A5B8T6F0"/>
<organism evidence="3 4">
    <name type="scientific">Leuconostoc pseudomesenteroides</name>
    <dbReference type="NCBI Taxonomy" id="33968"/>
    <lineage>
        <taxon>Bacteria</taxon>
        <taxon>Bacillati</taxon>
        <taxon>Bacillota</taxon>
        <taxon>Bacilli</taxon>
        <taxon>Lactobacillales</taxon>
        <taxon>Lactobacillaceae</taxon>
        <taxon>Leuconostoc</taxon>
    </lineage>
</organism>
<dbReference type="GeneID" id="64345126"/>
<feature type="transmembrane region" description="Helical" evidence="1">
    <location>
        <begin position="217"/>
        <end position="238"/>
    </location>
</feature>
<feature type="transmembrane region" description="Helical" evidence="1">
    <location>
        <begin position="305"/>
        <end position="323"/>
    </location>
</feature>
<keyword evidence="1" id="KW-0812">Transmembrane</keyword>
<feature type="transmembrane region" description="Helical" evidence="1">
    <location>
        <begin position="175"/>
        <end position="205"/>
    </location>
</feature>
<feature type="transmembrane region" description="Helical" evidence="1">
    <location>
        <begin position="118"/>
        <end position="134"/>
    </location>
</feature>
<name>A0A5B8T6F0_LEUPS</name>
<evidence type="ECO:0000313" key="5">
    <source>
        <dbReference type="Proteomes" id="UP001529201"/>
    </source>
</evidence>
<accession>A0A5B8T6F0</accession>
<feature type="transmembrane region" description="Helical" evidence="1">
    <location>
        <begin position="282"/>
        <end position="298"/>
    </location>
</feature>
<keyword evidence="1" id="KW-1133">Transmembrane helix</keyword>
<reference evidence="3 4" key="1">
    <citation type="submission" date="2019-06" db="EMBL/GenBank/DDBJ databases">
        <title>Genome analyses of bacteria isolated from kimchi.</title>
        <authorList>
            <person name="Lee S."/>
            <person name="Ahn S."/>
            <person name="Roh S."/>
        </authorList>
    </citation>
    <scope>NUCLEOTIDE SEQUENCE [LARGE SCALE GENOMIC DNA]</scope>
    <source>
        <strain evidence="3 4">CBA3630</strain>
    </source>
</reference>
<keyword evidence="5" id="KW-1185">Reference proteome</keyword>
<reference evidence="2 5" key="2">
    <citation type="submission" date="2023-02" db="EMBL/GenBank/DDBJ databases">
        <title>Antimicrobial susceptibility testing and tentative epidemiological cut-off values for Lactobacillaceae family species intended for ingestion.</title>
        <authorList>
            <person name="Noehr-Meldgaard K."/>
            <person name="Struve C."/>
            <person name="Ingmer H."/>
            <person name="Koza A."/>
            <person name="Al-Nakeeb K."/>
            <person name="Agersoe Y."/>
        </authorList>
    </citation>
    <scope>NUCLEOTIDE SEQUENCE [LARGE SCALE GENOMIC DNA]</scope>
    <source>
        <strain evidence="2 5">DSM 20193</strain>
    </source>
</reference>
<feature type="transmembrane region" description="Helical" evidence="1">
    <location>
        <begin position="329"/>
        <end position="347"/>
    </location>
</feature>